<sequence length="248" mass="27171">MAIDFKVGAHRSCTLHTRQEYRGNPFSDEARAGRRLITSASAWELTHDTRQLARLVEFMRNAPGGAIASGAAPDQLARMLRAAVERGDVIAVASEPRVSGGSCAPVQQQIRPYYTTVTPSQAFRRALPVARVARSFERPKLPRLPAEDGLAIWFARPGDVLPDGTIATAVSTPLGEAQPFEYSEAAPIDNTEQDAGLFLSPEEETECEMQLNADMDECSVWYAAKPSSWGVCRERSMQRYANCLRGLG</sequence>
<dbReference type="STRING" id="1515439.SAMN06265784_10232"/>
<dbReference type="Proteomes" id="UP000193228">
    <property type="component" value="Unassembled WGS sequence"/>
</dbReference>
<evidence type="ECO:0000313" key="2">
    <source>
        <dbReference type="Proteomes" id="UP000193228"/>
    </source>
</evidence>
<protein>
    <submittedName>
        <fullName evidence="1">Uncharacterized protein</fullName>
    </submittedName>
</protein>
<dbReference type="RefSeq" id="WP_085481216.1">
    <property type="nucleotide sequence ID" value="NZ_FXAT01000002.1"/>
</dbReference>
<accession>A0A1X7J055</accession>
<gene>
    <name evidence="1" type="ORF">SAMN06265784_10232</name>
</gene>
<dbReference type="AlphaFoldDB" id="A0A1X7J055"/>
<proteinExistence type="predicted"/>
<reference evidence="2" key="1">
    <citation type="submission" date="2017-04" db="EMBL/GenBank/DDBJ databases">
        <authorList>
            <person name="Varghese N."/>
            <person name="Submissions S."/>
        </authorList>
    </citation>
    <scope>NUCLEOTIDE SEQUENCE [LARGE SCALE GENOMIC DNA]</scope>
    <source>
        <strain evidence="2">LMG 29540</strain>
    </source>
</reference>
<organism evidence="1 2">
    <name type="scientific">Paraburkholderia susongensis</name>
    <dbReference type="NCBI Taxonomy" id="1515439"/>
    <lineage>
        <taxon>Bacteria</taxon>
        <taxon>Pseudomonadati</taxon>
        <taxon>Pseudomonadota</taxon>
        <taxon>Betaproteobacteria</taxon>
        <taxon>Burkholderiales</taxon>
        <taxon>Burkholderiaceae</taxon>
        <taxon>Paraburkholderia</taxon>
    </lineage>
</organism>
<dbReference type="EMBL" id="FXAT01000002">
    <property type="protein sequence ID" value="SMG20967.1"/>
    <property type="molecule type" value="Genomic_DNA"/>
</dbReference>
<name>A0A1X7J055_9BURK</name>
<dbReference type="OrthoDB" id="9128315at2"/>
<keyword evidence="2" id="KW-1185">Reference proteome</keyword>
<evidence type="ECO:0000313" key="1">
    <source>
        <dbReference type="EMBL" id="SMG20967.1"/>
    </source>
</evidence>